<dbReference type="InterPro" id="IPR001851">
    <property type="entry name" value="ABC_transp_permease"/>
</dbReference>
<dbReference type="EMBL" id="CP001861">
    <property type="protein sequence ID" value="ADB62669.1"/>
    <property type="molecule type" value="Genomic_DNA"/>
</dbReference>
<feature type="transmembrane region" description="Helical" evidence="9">
    <location>
        <begin position="92"/>
        <end position="109"/>
    </location>
</feature>
<evidence type="ECO:0000256" key="7">
    <source>
        <dbReference type="ARBA" id="ARBA00023136"/>
    </source>
</evidence>
<dbReference type="Proteomes" id="UP000001903">
    <property type="component" value="Plasmid pHTUR01"/>
</dbReference>
<dbReference type="CDD" id="cd06582">
    <property type="entry name" value="TM_PBP1_LivH_like"/>
    <property type="match status" value="1"/>
</dbReference>
<dbReference type="GO" id="GO:0022857">
    <property type="term" value="F:transmembrane transporter activity"/>
    <property type="evidence" value="ECO:0007669"/>
    <property type="project" value="InterPro"/>
</dbReference>
<evidence type="ECO:0000256" key="8">
    <source>
        <dbReference type="ARBA" id="ARBA00037998"/>
    </source>
</evidence>
<dbReference type="PANTHER" id="PTHR11795:SF450">
    <property type="entry name" value="ABC TRANSPORTER PERMEASE PROTEIN"/>
    <property type="match status" value="1"/>
</dbReference>
<comment type="subcellular location">
    <subcellularLocation>
        <location evidence="1">Cell membrane</location>
        <topology evidence="1">Multi-pass membrane protein</topology>
    </subcellularLocation>
</comment>
<name>D2RZX2_HALTV</name>
<keyword evidence="11" id="KW-1185">Reference proteome</keyword>
<feature type="transmembrane region" description="Helical" evidence="9">
    <location>
        <begin position="61"/>
        <end position="80"/>
    </location>
</feature>
<protein>
    <submittedName>
        <fullName evidence="10">Inner-membrane translocator</fullName>
    </submittedName>
</protein>
<evidence type="ECO:0000256" key="9">
    <source>
        <dbReference type="SAM" id="Phobius"/>
    </source>
</evidence>
<dbReference type="GeneID" id="8744435"/>
<evidence type="ECO:0000256" key="1">
    <source>
        <dbReference type="ARBA" id="ARBA00004651"/>
    </source>
</evidence>
<dbReference type="KEGG" id="htu:Htur_3807"/>
<dbReference type="HOGENOM" id="CLU_039929_3_0_2"/>
<dbReference type="OrthoDB" id="43815at2157"/>
<dbReference type="PANTHER" id="PTHR11795">
    <property type="entry name" value="BRANCHED-CHAIN AMINO ACID TRANSPORT SYSTEM PERMEASE PROTEIN LIVH"/>
    <property type="match status" value="1"/>
</dbReference>
<accession>D2RZX2</accession>
<dbReference type="InterPro" id="IPR052157">
    <property type="entry name" value="BCAA_transport_permease"/>
</dbReference>
<evidence type="ECO:0000313" key="11">
    <source>
        <dbReference type="Proteomes" id="UP000001903"/>
    </source>
</evidence>
<geneLocation type="plasmid" evidence="10 11">
    <name>pHTUR01</name>
</geneLocation>
<sequence length="287" mass="30483">MVDVGLLAINALTLSALYALIAIGFTMIFGVADILNIAHGAAIIIGGFSAYYVYNSLGLSIWVGVLAALVLPALFSVAVYKLLVKPVEDDEIFVVIVTLVVLLIVEYFFRFVEGTTSRSLPLLLSGRTTVGPITAQNNSILLFVISWIAIIALFLLINRTWIGRGIEGLSMSERGASLVGVDHERTTIYTYAIAGALAGLGGLFFGITQGVQYNMGLEPLLTAFAIVILGGMGSIKGSVIGAYIVGTLETVTITMISPRMTGMTALVVLFLILIVRPHGLMGRPGEE</sequence>
<feature type="transmembrane region" description="Helical" evidence="9">
    <location>
        <begin position="140"/>
        <end position="162"/>
    </location>
</feature>
<evidence type="ECO:0000256" key="3">
    <source>
        <dbReference type="ARBA" id="ARBA00022475"/>
    </source>
</evidence>
<gene>
    <name evidence="10" type="ordered locus">Htur_3807</name>
</gene>
<keyword evidence="6 9" id="KW-1133">Transmembrane helix</keyword>
<keyword evidence="5" id="KW-0029">Amino-acid transport</keyword>
<reference evidence="10 11" key="1">
    <citation type="journal article" date="2010" name="Stand. Genomic Sci.">
        <title>Complete genome sequence of Haloterrigena turkmenica type strain (4k).</title>
        <authorList>
            <person name="Saunders E."/>
            <person name="Tindall B.J."/>
            <person name="Fahnrich R."/>
            <person name="Lapidus A."/>
            <person name="Copeland A."/>
            <person name="Del Rio T.G."/>
            <person name="Lucas S."/>
            <person name="Chen F."/>
            <person name="Tice H."/>
            <person name="Cheng J.F."/>
            <person name="Han C."/>
            <person name="Detter J.C."/>
            <person name="Bruce D."/>
            <person name="Goodwin L."/>
            <person name="Chain P."/>
            <person name="Pitluck S."/>
            <person name="Pati A."/>
            <person name="Ivanova N."/>
            <person name="Mavromatis K."/>
            <person name="Chen A."/>
            <person name="Palaniappan K."/>
            <person name="Land M."/>
            <person name="Hauser L."/>
            <person name="Chang Y.J."/>
            <person name="Jeffries C.D."/>
            <person name="Brettin T."/>
            <person name="Rohde M."/>
            <person name="Goker M."/>
            <person name="Bristow J."/>
            <person name="Eisen J.A."/>
            <person name="Markowitz V."/>
            <person name="Hugenholtz P."/>
            <person name="Klenk H.P."/>
            <person name="Kyrpides N.C."/>
        </authorList>
    </citation>
    <scope>NUCLEOTIDE SEQUENCE [LARGE SCALE GENOMIC DNA]</scope>
    <source>
        <strain evidence="11">ATCC 51198 / DSM 5511 / JCM 9101 / NCIMB 13204 / VKM B-1734 / 4k</strain>
    </source>
</reference>
<feature type="transmembrane region" description="Helical" evidence="9">
    <location>
        <begin position="188"/>
        <end position="208"/>
    </location>
</feature>
<dbReference type="Pfam" id="PF02653">
    <property type="entry name" value="BPD_transp_2"/>
    <property type="match status" value="1"/>
</dbReference>
<feature type="transmembrane region" description="Helical" evidence="9">
    <location>
        <begin position="220"/>
        <end position="244"/>
    </location>
</feature>
<proteinExistence type="inferred from homology"/>
<evidence type="ECO:0000256" key="4">
    <source>
        <dbReference type="ARBA" id="ARBA00022692"/>
    </source>
</evidence>
<keyword evidence="2" id="KW-0813">Transport</keyword>
<organism evidence="10 11">
    <name type="scientific">Haloterrigena turkmenica (strain ATCC 51198 / DSM 5511 / JCM 9101 / NCIMB 13204 / VKM B-1734 / 4k)</name>
    <name type="common">Halococcus turkmenicus</name>
    <dbReference type="NCBI Taxonomy" id="543526"/>
    <lineage>
        <taxon>Archaea</taxon>
        <taxon>Methanobacteriati</taxon>
        <taxon>Methanobacteriota</taxon>
        <taxon>Stenosarchaea group</taxon>
        <taxon>Halobacteria</taxon>
        <taxon>Halobacteriales</taxon>
        <taxon>Natrialbaceae</taxon>
        <taxon>Haloterrigena</taxon>
    </lineage>
</organism>
<dbReference type="GO" id="GO:0006865">
    <property type="term" value="P:amino acid transport"/>
    <property type="evidence" value="ECO:0007669"/>
    <property type="project" value="UniProtKB-KW"/>
</dbReference>
<keyword evidence="10" id="KW-0614">Plasmid</keyword>
<evidence type="ECO:0000256" key="6">
    <source>
        <dbReference type="ARBA" id="ARBA00022989"/>
    </source>
</evidence>
<evidence type="ECO:0000313" key="10">
    <source>
        <dbReference type="EMBL" id="ADB62669.1"/>
    </source>
</evidence>
<feature type="transmembrane region" description="Helical" evidence="9">
    <location>
        <begin position="7"/>
        <end position="28"/>
    </location>
</feature>
<dbReference type="AlphaFoldDB" id="D2RZX2"/>
<keyword evidence="3" id="KW-1003">Cell membrane</keyword>
<dbReference type="GO" id="GO:0005886">
    <property type="term" value="C:plasma membrane"/>
    <property type="evidence" value="ECO:0007669"/>
    <property type="project" value="UniProtKB-SubCell"/>
</dbReference>
<keyword evidence="7 9" id="KW-0472">Membrane</keyword>
<feature type="transmembrane region" description="Helical" evidence="9">
    <location>
        <begin position="34"/>
        <end position="54"/>
    </location>
</feature>
<comment type="similarity">
    <text evidence="8">Belongs to the binding-protein-dependent transport system permease family. LivHM subfamily.</text>
</comment>
<evidence type="ECO:0000256" key="5">
    <source>
        <dbReference type="ARBA" id="ARBA00022970"/>
    </source>
</evidence>
<keyword evidence="4 9" id="KW-0812">Transmembrane</keyword>
<evidence type="ECO:0000256" key="2">
    <source>
        <dbReference type="ARBA" id="ARBA00022448"/>
    </source>
</evidence>
<feature type="transmembrane region" description="Helical" evidence="9">
    <location>
        <begin position="256"/>
        <end position="275"/>
    </location>
</feature>
<dbReference type="RefSeq" id="WP_012944913.1">
    <property type="nucleotide sequence ID" value="NC_013744.1"/>
</dbReference>